<sequence length="474" mass="52457">MCTIPRNTGAHILVYPFPAPGHIIPLLDLTHLLLTRGLTITVLVSPSHLPLLQPILSSHLSSSIQPLVLPLPHSFTSSQSGLLGKIRATGELYDPILRWFRSHPSPPVAIVSDFFLGWTHRLATHLGVPRLAFWPSGAFTASILDSLWRNLPKNNDLGNENFLISFSEIPNSPIYPWWQITPYYCDFKEGDPEHEFFRNGMLANKESWGVVFNSFTELERVYIEHIKKEMGHDRVWAVGPLLPPEDNDLVGLTNRGGSSAVAAHEVMTWLDGKADDSVVYVCFGSRVALTSKQREALAAALECSRVHFIWCVKASDQGHAAGNDGAIPNGFDDRVGDRSFIIKGWAPQVEILRHRAVGVFVTHCGWNSVLEGISAGVLMLTWPMNADQFTDAKLLVDQLGVAIRACEGGSQNVPDVDELTRVLGESVIGSRTERARVMQLRNMARNAPVKGGSSTRDLEKFVKHLGELNKRYVV</sequence>
<evidence type="ECO:0000256" key="2">
    <source>
        <dbReference type="ARBA" id="ARBA00022679"/>
    </source>
</evidence>
<gene>
    <name evidence="4" type="ORF">TEA_004783</name>
</gene>
<dbReference type="PANTHER" id="PTHR48047">
    <property type="entry name" value="GLYCOSYLTRANSFERASE"/>
    <property type="match status" value="1"/>
</dbReference>
<dbReference type="GO" id="GO:0035251">
    <property type="term" value="F:UDP-glucosyltransferase activity"/>
    <property type="evidence" value="ECO:0007669"/>
    <property type="project" value="TreeGrafter"/>
</dbReference>
<comment type="caution">
    <text evidence="4">The sequence shown here is derived from an EMBL/GenBank/DDBJ whole genome shotgun (WGS) entry which is preliminary data.</text>
</comment>
<dbReference type="Gene3D" id="3.40.50.2000">
    <property type="entry name" value="Glycogen Phosphorylase B"/>
    <property type="match status" value="2"/>
</dbReference>
<dbReference type="GO" id="GO:0009813">
    <property type="term" value="P:flavonoid biosynthetic process"/>
    <property type="evidence" value="ECO:0007669"/>
    <property type="project" value="UniProtKB-KW"/>
</dbReference>
<keyword evidence="2" id="KW-0808">Transferase</keyword>
<evidence type="ECO:0008006" key="6">
    <source>
        <dbReference type="Google" id="ProtNLM"/>
    </source>
</evidence>
<evidence type="ECO:0000313" key="5">
    <source>
        <dbReference type="Proteomes" id="UP000306102"/>
    </source>
</evidence>
<accession>A0A4S4DPQ4</accession>
<dbReference type="PANTHER" id="PTHR48047:SF118">
    <property type="entry name" value="HEXOSYLTRANSFERASE-RELATED"/>
    <property type="match status" value="1"/>
</dbReference>
<name>A0A4S4DPQ4_CAMSN</name>
<evidence type="ECO:0000256" key="1">
    <source>
        <dbReference type="ARBA" id="ARBA00009995"/>
    </source>
</evidence>
<proteinExistence type="inferred from homology"/>
<evidence type="ECO:0000256" key="3">
    <source>
        <dbReference type="ARBA" id="ARBA00023241"/>
    </source>
</evidence>
<dbReference type="InterPro" id="IPR002213">
    <property type="entry name" value="UDP_glucos_trans"/>
</dbReference>
<dbReference type="EMBL" id="SDRB02010736">
    <property type="protein sequence ID" value="THG04654.1"/>
    <property type="molecule type" value="Genomic_DNA"/>
</dbReference>
<dbReference type="Pfam" id="PF00201">
    <property type="entry name" value="UDPGT"/>
    <property type="match status" value="1"/>
</dbReference>
<protein>
    <recommendedName>
        <fullName evidence="6">Glycosyltransferase</fullName>
    </recommendedName>
</protein>
<dbReference type="SUPFAM" id="SSF53756">
    <property type="entry name" value="UDP-Glycosyltransferase/glycogen phosphorylase"/>
    <property type="match status" value="1"/>
</dbReference>
<reference evidence="4 5" key="1">
    <citation type="journal article" date="2018" name="Proc. Natl. Acad. Sci. U.S.A.">
        <title>Draft genome sequence of Camellia sinensis var. sinensis provides insights into the evolution of the tea genome and tea quality.</title>
        <authorList>
            <person name="Wei C."/>
            <person name="Yang H."/>
            <person name="Wang S."/>
            <person name="Zhao J."/>
            <person name="Liu C."/>
            <person name="Gao L."/>
            <person name="Xia E."/>
            <person name="Lu Y."/>
            <person name="Tai Y."/>
            <person name="She G."/>
            <person name="Sun J."/>
            <person name="Cao H."/>
            <person name="Tong W."/>
            <person name="Gao Q."/>
            <person name="Li Y."/>
            <person name="Deng W."/>
            <person name="Jiang X."/>
            <person name="Wang W."/>
            <person name="Chen Q."/>
            <person name="Zhang S."/>
            <person name="Li H."/>
            <person name="Wu J."/>
            <person name="Wang P."/>
            <person name="Li P."/>
            <person name="Shi C."/>
            <person name="Zheng F."/>
            <person name="Jian J."/>
            <person name="Huang B."/>
            <person name="Shan D."/>
            <person name="Shi M."/>
            <person name="Fang C."/>
            <person name="Yue Y."/>
            <person name="Li F."/>
            <person name="Li D."/>
            <person name="Wei S."/>
            <person name="Han B."/>
            <person name="Jiang C."/>
            <person name="Yin Y."/>
            <person name="Xia T."/>
            <person name="Zhang Z."/>
            <person name="Bennetzen J.L."/>
            <person name="Zhao S."/>
            <person name="Wan X."/>
        </authorList>
    </citation>
    <scope>NUCLEOTIDE SEQUENCE [LARGE SCALE GENOMIC DNA]</scope>
    <source>
        <strain evidence="5">cv. Shuchazao</strain>
        <tissue evidence="4">Leaf</tissue>
    </source>
</reference>
<dbReference type="AlphaFoldDB" id="A0A4S4DPQ4"/>
<evidence type="ECO:0000313" key="4">
    <source>
        <dbReference type="EMBL" id="THG04654.1"/>
    </source>
</evidence>
<organism evidence="4 5">
    <name type="scientific">Camellia sinensis var. sinensis</name>
    <name type="common">China tea</name>
    <dbReference type="NCBI Taxonomy" id="542762"/>
    <lineage>
        <taxon>Eukaryota</taxon>
        <taxon>Viridiplantae</taxon>
        <taxon>Streptophyta</taxon>
        <taxon>Embryophyta</taxon>
        <taxon>Tracheophyta</taxon>
        <taxon>Spermatophyta</taxon>
        <taxon>Magnoliopsida</taxon>
        <taxon>eudicotyledons</taxon>
        <taxon>Gunneridae</taxon>
        <taxon>Pentapetalae</taxon>
        <taxon>asterids</taxon>
        <taxon>Ericales</taxon>
        <taxon>Theaceae</taxon>
        <taxon>Camellia</taxon>
    </lineage>
</organism>
<dbReference type="Proteomes" id="UP000306102">
    <property type="component" value="Unassembled WGS sequence"/>
</dbReference>
<keyword evidence="3" id="KW-0284">Flavonoid biosynthesis</keyword>
<dbReference type="CDD" id="cd03784">
    <property type="entry name" value="GT1_Gtf-like"/>
    <property type="match status" value="1"/>
</dbReference>
<keyword evidence="5" id="KW-1185">Reference proteome</keyword>
<dbReference type="FunFam" id="3.40.50.2000:FF:000064">
    <property type="entry name" value="Glycosyltransferase"/>
    <property type="match status" value="1"/>
</dbReference>
<comment type="similarity">
    <text evidence="1">Belongs to the UDP-glycosyltransferase family.</text>
</comment>